<dbReference type="InterPro" id="IPR039532">
    <property type="entry name" value="TetR_C_Firmicutes"/>
</dbReference>
<protein>
    <submittedName>
        <fullName evidence="5">TetR/AcrR family transcriptional regulator</fullName>
    </submittedName>
</protein>
<evidence type="ECO:0000256" key="1">
    <source>
        <dbReference type="ARBA" id="ARBA00023125"/>
    </source>
</evidence>
<gene>
    <name evidence="5" type="ORF">ACFSGI_07640</name>
</gene>
<comment type="caution">
    <text evidence="5">The sequence shown here is derived from an EMBL/GenBank/DDBJ whole genome shotgun (WGS) entry which is preliminary data.</text>
</comment>
<evidence type="ECO:0000313" key="6">
    <source>
        <dbReference type="Proteomes" id="UP001597403"/>
    </source>
</evidence>
<dbReference type="InterPro" id="IPR050624">
    <property type="entry name" value="HTH-type_Tx_Regulator"/>
</dbReference>
<evidence type="ECO:0000256" key="3">
    <source>
        <dbReference type="SAM" id="Phobius"/>
    </source>
</evidence>
<feature type="DNA-binding region" description="H-T-H motif" evidence="2">
    <location>
        <begin position="34"/>
        <end position="53"/>
    </location>
</feature>
<keyword evidence="3" id="KW-0812">Transmembrane</keyword>
<dbReference type="PANTHER" id="PTHR43479">
    <property type="entry name" value="ACREF/ENVCD OPERON REPRESSOR-RELATED"/>
    <property type="match status" value="1"/>
</dbReference>
<organism evidence="5 6">
    <name type="scientific">Paenibacillus nicotianae</name>
    <dbReference type="NCBI Taxonomy" id="1526551"/>
    <lineage>
        <taxon>Bacteria</taxon>
        <taxon>Bacillati</taxon>
        <taxon>Bacillota</taxon>
        <taxon>Bacilli</taxon>
        <taxon>Bacillales</taxon>
        <taxon>Paenibacillaceae</taxon>
        <taxon>Paenibacillus</taxon>
    </lineage>
</organism>
<dbReference type="Gene3D" id="1.10.357.10">
    <property type="entry name" value="Tetracycline Repressor, domain 2"/>
    <property type="match status" value="1"/>
</dbReference>
<feature type="transmembrane region" description="Helical" evidence="3">
    <location>
        <begin position="141"/>
        <end position="161"/>
    </location>
</feature>
<evidence type="ECO:0000259" key="4">
    <source>
        <dbReference type="PROSITE" id="PS50977"/>
    </source>
</evidence>
<keyword evidence="3" id="KW-0472">Membrane</keyword>
<keyword evidence="1 2" id="KW-0238">DNA-binding</keyword>
<dbReference type="Pfam" id="PF14278">
    <property type="entry name" value="TetR_C_8"/>
    <property type="match status" value="1"/>
</dbReference>
<dbReference type="EMBL" id="JBHUGF010000010">
    <property type="protein sequence ID" value="MFD1989825.1"/>
    <property type="molecule type" value="Genomic_DNA"/>
</dbReference>
<dbReference type="PANTHER" id="PTHR43479:SF7">
    <property type="entry name" value="TETR-FAMILY TRANSCRIPTIONAL REGULATOR"/>
    <property type="match status" value="1"/>
</dbReference>
<keyword evidence="6" id="KW-1185">Reference proteome</keyword>
<dbReference type="RefSeq" id="WP_204823559.1">
    <property type="nucleotide sequence ID" value="NZ_JBHUGF010000010.1"/>
</dbReference>
<name>A0ABW4USB7_9BACL</name>
<accession>A0ABW4USB7</accession>
<evidence type="ECO:0000256" key="2">
    <source>
        <dbReference type="PROSITE-ProRule" id="PRU00335"/>
    </source>
</evidence>
<dbReference type="PROSITE" id="PS50977">
    <property type="entry name" value="HTH_TETR_2"/>
    <property type="match status" value="1"/>
</dbReference>
<feature type="domain" description="HTH tetR-type" evidence="4">
    <location>
        <begin position="11"/>
        <end position="71"/>
    </location>
</feature>
<dbReference type="Pfam" id="PF00440">
    <property type="entry name" value="TetR_N"/>
    <property type="match status" value="1"/>
</dbReference>
<dbReference type="InterPro" id="IPR001647">
    <property type="entry name" value="HTH_TetR"/>
</dbReference>
<dbReference type="InterPro" id="IPR009057">
    <property type="entry name" value="Homeodomain-like_sf"/>
</dbReference>
<proteinExistence type="predicted"/>
<keyword evidence="3" id="KW-1133">Transmembrane helix</keyword>
<sequence length="183" mass="21367">MKSKKEDPRVKRTKKMFKEAIYSLLQETEISKLTIQSLAERAELNRATFYLHYRDIEHLIDEIINEVLNEMYETIYEKIQKSNDSASLPQIVALLEHIYNNASIYKVMLEDSQQFRKKVFEMLVEVVYILGENKNHEMNRAVAIPNEIVAASIIGIITWWLQEGVPYTPNYLASEILKVANVE</sequence>
<dbReference type="SUPFAM" id="SSF46689">
    <property type="entry name" value="Homeodomain-like"/>
    <property type="match status" value="1"/>
</dbReference>
<reference evidence="6" key="1">
    <citation type="journal article" date="2019" name="Int. J. Syst. Evol. Microbiol.">
        <title>The Global Catalogue of Microorganisms (GCM) 10K type strain sequencing project: providing services to taxonomists for standard genome sequencing and annotation.</title>
        <authorList>
            <consortium name="The Broad Institute Genomics Platform"/>
            <consortium name="The Broad Institute Genome Sequencing Center for Infectious Disease"/>
            <person name="Wu L."/>
            <person name="Ma J."/>
        </authorList>
    </citation>
    <scope>NUCLEOTIDE SEQUENCE [LARGE SCALE GENOMIC DNA]</scope>
    <source>
        <strain evidence="6">CGMCC 1.15067</strain>
    </source>
</reference>
<evidence type="ECO:0000313" key="5">
    <source>
        <dbReference type="EMBL" id="MFD1989825.1"/>
    </source>
</evidence>
<dbReference type="Proteomes" id="UP001597403">
    <property type="component" value="Unassembled WGS sequence"/>
</dbReference>